<gene>
    <name evidence="1" type="ORF">ACCB05557</name>
</gene>
<protein>
    <submittedName>
        <fullName evidence="1">Uncharacterized protein</fullName>
    </submittedName>
</protein>
<reference evidence="1" key="1">
    <citation type="submission" date="2011-11" db="EMBL/GenBank/DDBJ databases">
        <title>Decoding the brain transcriptome of the Eastern honeybee (Apis cerana) based on pyrosequencing.</title>
        <authorList>
            <person name="Sun L."/>
            <person name="Zheng H."/>
            <person name="Wang Y."/>
            <person name="Xie X."/>
            <person name="Zhu Y."/>
            <person name="Gu W."/>
            <person name="Wang S."/>
        </authorList>
    </citation>
    <scope>NUCLEOTIDE SEQUENCE</scope>
    <source>
        <tissue evidence="1">Brain</tissue>
    </source>
</reference>
<dbReference type="AlphaFoldDB" id="V9IHA1"/>
<evidence type="ECO:0000313" key="1">
    <source>
        <dbReference type="EMBL" id="AEY59876.1"/>
    </source>
</evidence>
<dbReference type="KEGG" id="acer:107992832"/>
<dbReference type="InterPro" id="IPR032072">
    <property type="entry name" value="DUF4807"/>
</dbReference>
<accession>V9IHA1</accession>
<sequence length="251" mass="29482">MDDSIKLIIHKGSTIFDSIIITYYSVIKYEQKARETKSIYQTNINMNNVNESNVVQVNRNSLNRKGFNAYIISAYITTLINSQTYRKAAFKKLLQYLAYKLLNKVDSKIILIKLRMPRKQFLDYKWNQRITQIAMERREVDHAMSWLSTLGGAFSALGEEFQYCAEIAGKISIKQFELALRLRDPFLVARCKLYIALSLIQQGQLKTPKQIVKHIYKFSINQNDIRLQNMCQGIWAKLKYCYKIQKERHKT</sequence>
<name>V9IHA1_APICE</name>
<organism evidence="1">
    <name type="scientific">Apis cerana</name>
    <name type="common">Indian honeybee</name>
    <dbReference type="NCBI Taxonomy" id="7461"/>
    <lineage>
        <taxon>Eukaryota</taxon>
        <taxon>Metazoa</taxon>
        <taxon>Ecdysozoa</taxon>
        <taxon>Arthropoda</taxon>
        <taxon>Hexapoda</taxon>
        <taxon>Insecta</taxon>
        <taxon>Pterygota</taxon>
        <taxon>Neoptera</taxon>
        <taxon>Endopterygota</taxon>
        <taxon>Hymenoptera</taxon>
        <taxon>Apocrita</taxon>
        <taxon>Aculeata</taxon>
        <taxon>Apoidea</taxon>
        <taxon>Anthophila</taxon>
        <taxon>Apidae</taxon>
        <taxon>Apis</taxon>
    </lineage>
</organism>
<dbReference type="PANTHER" id="PTHR36693:SF1">
    <property type="entry name" value="GH02722P"/>
    <property type="match status" value="1"/>
</dbReference>
<dbReference type="EMBL" id="JR044349">
    <property type="protein sequence ID" value="AEY59876.1"/>
    <property type="molecule type" value="mRNA"/>
</dbReference>
<proteinExistence type="evidence at transcript level"/>
<dbReference type="Pfam" id="PF16065">
    <property type="entry name" value="DUF4807"/>
    <property type="match status" value="1"/>
</dbReference>
<dbReference type="OrthoDB" id="121932at2759"/>
<dbReference type="PANTHER" id="PTHR36693">
    <property type="entry name" value="GH02722P"/>
    <property type="match status" value="1"/>
</dbReference>